<comment type="caution">
    <text evidence="1">The sequence shown here is derived from an EMBL/GenBank/DDBJ whole genome shotgun (WGS) entry which is preliminary data.</text>
</comment>
<gene>
    <name evidence="1" type="ORF">S12H4_11617</name>
</gene>
<proteinExistence type="predicted"/>
<protein>
    <submittedName>
        <fullName evidence="1">Uncharacterized protein</fullName>
    </submittedName>
</protein>
<reference evidence="1" key="1">
    <citation type="journal article" date="2014" name="Front. Microbiol.">
        <title>High frequency of phylogenetically diverse reductive dehalogenase-homologous genes in deep subseafloor sedimentary metagenomes.</title>
        <authorList>
            <person name="Kawai M."/>
            <person name="Futagami T."/>
            <person name="Toyoda A."/>
            <person name="Takaki Y."/>
            <person name="Nishi S."/>
            <person name="Hori S."/>
            <person name="Arai W."/>
            <person name="Tsubouchi T."/>
            <person name="Morono Y."/>
            <person name="Uchiyama I."/>
            <person name="Ito T."/>
            <person name="Fujiyama A."/>
            <person name="Inagaki F."/>
            <person name="Takami H."/>
        </authorList>
    </citation>
    <scope>NUCLEOTIDE SEQUENCE</scope>
    <source>
        <strain evidence="1">Expedition CK06-06</strain>
    </source>
</reference>
<accession>X1R9B4</accession>
<organism evidence="1">
    <name type="scientific">marine sediment metagenome</name>
    <dbReference type="NCBI Taxonomy" id="412755"/>
    <lineage>
        <taxon>unclassified sequences</taxon>
        <taxon>metagenomes</taxon>
        <taxon>ecological metagenomes</taxon>
    </lineage>
</organism>
<dbReference type="AlphaFoldDB" id="X1R9B4"/>
<feature type="non-terminal residue" evidence="1">
    <location>
        <position position="47"/>
    </location>
</feature>
<name>X1R9B4_9ZZZZ</name>
<evidence type="ECO:0000313" key="1">
    <source>
        <dbReference type="EMBL" id="GAI77332.1"/>
    </source>
</evidence>
<dbReference type="EMBL" id="BARW01005267">
    <property type="protein sequence ID" value="GAI77332.1"/>
    <property type="molecule type" value="Genomic_DNA"/>
</dbReference>
<sequence length="47" mass="4803">MVKSCVPLSPDAAKVGSVTDRITMHEVAFANCDQKTGLVSPGPASVS</sequence>